<dbReference type="EMBL" id="SRLO01000095">
    <property type="protein sequence ID" value="TNN76268.1"/>
    <property type="molecule type" value="Genomic_DNA"/>
</dbReference>
<dbReference type="GO" id="GO:0003779">
    <property type="term" value="F:actin binding"/>
    <property type="evidence" value="ECO:0007669"/>
    <property type="project" value="UniProtKB-UniRule"/>
</dbReference>
<feature type="region of interest" description="Disordered" evidence="11">
    <location>
        <begin position="190"/>
        <end position="451"/>
    </location>
</feature>
<feature type="region of interest" description="Disordered" evidence="11">
    <location>
        <begin position="832"/>
        <end position="859"/>
    </location>
</feature>
<evidence type="ECO:0000256" key="3">
    <source>
        <dbReference type="ARBA" id="ARBA00022473"/>
    </source>
</evidence>
<evidence type="ECO:0000256" key="11">
    <source>
        <dbReference type="SAM" id="MobiDB-lite"/>
    </source>
</evidence>
<dbReference type="SMART" id="SM00707">
    <property type="entry name" value="RPEL"/>
    <property type="match status" value="3"/>
</dbReference>
<evidence type="ECO:0000256" key="4">
    <source>
        <dbReference type="ARBA" id="ARBA00022490"/>
    </source>
</evidence>
<feature type="compositionally biased region" description="Gly residues" evidence="11">
    <location>
        <begin position="191"/>
        <end position="205"/>
    </location>
</feature>
<dbReference type="OrthoDB" id="5563016at2759"/>
<keyword evidence="5" id="KW-0677">Repeat</keyword>
<name>A0A4Z2IE33_9TELE</name>
<dbReference type="GO" id="GO:0030027">
    <property type="term" value="C:lamellipodium"/>
    <property type="evidence" value="ECO:0007669"/>
    <property type="project" value="UniProtKB-SubCell"/>
</dbReference>
<evidence type="ECO:0000256" key="8">
    <source>
        <dbReference type="ARBA" id="ARBA00023273"/>
    </source>
</evidence>
<evidence type="ECO:0000313" key="12">
    <source>
        <dbReference type="EMBL" id="TNN76268.1"/>
    </source>
</evidence>
<evidence type="ECO:0000256" key="9">
    <source>
        <dbReference type="PROSITE-ProRule" id="PRU00401"/>
    </source>
</evidence>
<feature type="compositionally biased region" description="Basic and acidic residues" evidence="11">
    <location>
        <begin position="229"/>
        <end position="244"/>
    </location>
</feature>
<feature type="compositionally biased region" description="Basic and acidic residues" evidence="11">
    <location>
        <begin position="788"/>
        <end position="806"/>
    </location>
</feature>
<accession>A0A4Z2IE33</accession>
<dbReference type="Proteomes" id="UP000314294">
    <property type="component" value="Unassembled WGS sequence"/>
</dbReference>
<dbReference type="AlphaFoldDB" id="A0A4Z2IE33"/>
<evidence type="ECO:0000256" key="6">
    <source>
        <dbReference type="ARBA" id="ARBA00022902"/>
    </source>
</evidence>
<dbReference type="Gene3D" id="6.10.140.1750">
    <property type="match status" value="1"/>
</dbReference>
<dbReference type="GO" id="GO:0001755">
    <property type="term" value="P:neural crest cell migration"/>
    <property type="evidence" value="ECO:0007669"/>
    <property type="project" value="UniProtKB-UniRule"/>
</dbReference>
<feature type="compositionally biased region" description="Basic and acidic residues" evidence="11">
    <location>
        <begin position="312"/>
        <end position="326"/>
    </location>
</feature>
<feature type="repeat" description="RPEL" evidence="9">
    <location>
        <begin position="828"/>
        <end position="853"/>
    </location>
</feature>
<protein>
    <recommendedName>
        <fullName evidence="10">Phosphatase and actin regulator 4</fullName>
    </recommendedName>
</protein>
<feature type="compositionally biased region" description="Pro residues" evidence="11">
    <location>
        <begin position="560"/>
        <end position="576"/>
    </location>
</feature>
<comment type="similarity">
    <text evidence="1 10">Belongs to the phosphatase and actin regulator family.</text>
</comment>
<feature type="compositionally biased region" description="Acidic residues" evidence="11">
    <location>
        <begin position="674"/>
        <end position="693"/>
    </location>
</feature>
<comment type="subcellular location">
    <subcellularLocation>
        <location evidence="10">Cytoplasm</location>
    </subcellularLocation>
    <subcellularLocation>
        <location evidence="10">Cell projection</location>
        <location evidence="10">Lamellipodium</location>
    </subcellularLocation>
</comment>
<feature type="compositionally biased region" description="Basic residues" evidence="11">
    <location>
        <begin position="578"/>
        <end position="590"/>
    </location>
</feature>
<organism evidence="12 13">
    <name type="scientific">Liparis tanakae</name>
    <name type="common">Tanaka's snailfish</name>
    <dbReference type="NCBI Taxonomy" id="230148"/>
    <lineage>
        <taxon>Eukaryota</taxon>
        <taxon>Metazoa</taxon>
        <taxon>Chordata</taxon>
        <taxon>Craniata</taxon>
        <taxon>Vertebrata</taxon>
        <taxon>Euteleostomi</taxon>
        <taxon>Actinopterygii</taxon>
        <taxon>Neopterygii</taxon>
        <taxon>Teleostei</taxon>
        <taxon>Neoteleostei</taxon>
        <taxon>Acanthomorphata</taxon>
        <taxon>Eupercaria</taxon>
        <taxon>Perciformes</taxon>
        <taxon>Cottioidei</taxon>
        <taxon>Cottales</taxon>
        <taxon>Liparidae</taxon>
        <taxon>Liparis</taxon>
    </lineage>
</organism>
<dbReference type="GO" id="GO:0072542">
    <property type="term" value="F:protein phosphatase activator activity"/>
    <property type="evidence" value="ECO:0007669"/>
    <property type="project" value="UniProtKB-UniRule"/>
</dbReference>
<feature type="compositionally biased region" description="Polar residues" evidence="11">
    <location>
        <begin position="418"/>
        <end position="435"/>
    </location>
</feature>
<dbReference type="GO" id="GO:0048484">
    <property type="term" value="P:enteric nervous system development"/>
    <property type="evidence" value="ECO:0007669"/>
    <property type="project" value="UniProtKB-UniRule"/>
</dbReference>
<dbReference type="GO" id="GO:0005737">
    <property type="term" value="C:cytoplasm"/>
    <property type="evidence" value="ECO:0007669"/>
    <property type="project" value="UniProtKB-SubCell"/>
</dbReference>
<gene>
    <name evidence="12" type="primary">phactr4b</name>
    <name evidence="12" type="ORF">EYF80_013556</name>
</gene>
<feature type="region of interest" description="Disordered" evidence="11">
    <location>
        <begin position="652"/>
        <end position="704"/>
    </location>
</feature>
<keyword evidence="4 10" id="KW-0963">Cytoplasm</keyword>
<evidence type="ECO:0000313" key="13">
    <source>
        <dbReference type="Proteomes" id="UP000314294"/>
    </source>
</evidence>
<feature type="compositionally biased region" description="Basic and acidic residues" evidence="11">
    <location>
        <begin position="287"/>
        <end position="304"/>
    </location>
</feature>
<dbReference type="InterPro" id="IPR004018">
    <property type="entry name" value="RPEL_repeat"/>
</dbReference>
<dbReference type="GO" id="GO:0061386">
    <property type="term" value="P:closure of optic fissure"/>
    <property type="evidence" value="ECO:0007669"/>
    <property type="project" value="UniProtKB-UniRule"/>
</dbReference>
<dbReference type="GO" id="GO:0030036">
    <property type="term" value="P:actin cytoskeleton organization"/>
    <property type="evidence" value="ECO:0007669"/>
    <property type="project" value="UniProtKB-UniRule"/>
</dbReference>
<comment type="caution">
    <text evidence="12">The sequence shown here is derived from an EMBL/GenBank/DDBJ whole genome shotgun (WGS) entry which is preliminary data.</text>
</comment>
<keyword evidence="13" id="KW-1185">Reference proteome</keyword>
<feature type="compositionally biased region" description="Pro residues" evidence="11">
    <location>
        <begin position="515"/>
        <end position="524"/>
    </location>
</feature>
<dbReference type="GO" id="GO:0051726">
    <property type="term" value="P:regulation of cell cycle"/>
    <property type="evidence" value="ECO:0007669"/>
    <property type="project" value="UniProtKB-UniRule"/>
</dbReference>
<dbReference type="PROSITE" id="PS51073">
    <property type="entry name" value="RPEL"/>
    <property type="match status" value="3"/>
</dbReference>
<evidence type="ECO:0000256" key="7">
    <source>
        <dbReference type="ARBA" id="ARBA00023203"/>
    </source>
</evidence>
<dbReference type="PANTHER" id="PTHR12751">
    <property type="entry name" value="PHOSPHATASE AND ACTIN REGULATOR PHACTR"/>
    <property type="match status" value="1"/>
</dbReference>
<dbReference type="Gene3D" id="6.10.140.2130">
    <property type="match status" value="1"/>
</dbReference>
<evidence type="ECO:0000256" key="10">
    <source>
        <dbReference type="RuleBase" id="RU367131"/>
    </source>
</evidence>
<feature type="region of interest" description="Disordered" evidence="11">
    <location>
        <begin position="716"/>
        <end position="811"/>
    </location>
</feature>
<dbReference type="GO" id="GO:2001045">
    <property type="term" value="P:negative regulation of integrin-mediated signaling pathway"/>
    <property type="evidence" value="ECO:0007669"/>
    <property type="project" value="UniProtKB-UniRule"/>
</dbReference>
<keyword evidence="8 10" id="KW-0966">Cell projection</keyword>
<evidence type="ECO:0000256" key="1">
    <source>
        <dbReference type="ARBA" id="ARBA00009795"/>
    </source>
</evidence>
<dbReference type="Pfam" id="PF02755">
    <property type="entry name" value="RPEL"/>
    <property type="match status" value="3"/>
</dbReference>
<feature type="compositionally biased region" description="Basic and acidic residues" evidence="11">
    <location>
        <begin position="334"/>
        <end position="361"/>
    </location>
</feature>
<feature type="compositionally biased region" description="Acidic residues" evidence="11">
    <location>
        <begin position="725"/>
        <end position="735"/>
    </location>
</feature>
<dbReference type="GO" id="GO:0007266">
    <property type="term" value="P:Rho protein signal transduction"/>
    <property type="evidence" value="ECO:0007669"/>
    <property type="project" value="UniProtKB-UniRule"/>
</dbReference>
<evidence type="ECO:0000256" key="5">
    <source>
        <dbReference type="ARBA" id="ARBA00022737"/>
    </source>
</evidence>
<keyword evidence="6 10" id="KW-0524">Neurogenesis</keyword>
<sequence length="1047" mass="116910">MEDYTVGDIEAVFSGDSRIPEWWRLFAWDRRWEEDKIPVVVVHEKDLGGRWKSFQTWVELPSQAGDLNTCWCPAAEDLNHPVPQMTFYNDEAEQHHGTMVGEGGSTPPPKRKGKFSTIGKIFKPWKWRKKKSSDLFKETSEELERKMSTRRTRQELIEQGVLKEVPEHDAETHNAKKLYVKNGHTLPVSTGVGGGGGGGVVGGGRSPCNQGKLPSESDFRMNPAWLAQPDDRRAWSPSDGERRGAPGSRGTGLHEDVRRSGAVGSRAHVEGEWKPNVVWQGQNHSQMMEEVRRGGRLHPEDGQKRAGLQKAPSEDGRRSRPAEADWKPTLPRHASAEEGRARRESDSHFVPDPEALRDTLREPLPPKQTVMPPKWLMTSTPDPGSKGPPRPPSNHHANQYCSPSAVAPKPVRSISAAGVSTQQSSCGAPTSTSHGAKQPPVPPPKPVNRGNSAMQVSALQGGENAQLPLYWSCWKRECDYDVYLSLPVYLCRRAGGLRSGDFTQAPGGASLVPAKPSPPMPPKRTTPITKRTEDSSHPVNPSPLSLDDHSSLHVGFQLPAAPPSPPLPTHIPPSPPRQHIHSHHLHHQHSYPHPLPQPIPMLFDPSSPTNESPQRPAPVPLHIMIQRALSSPGPAQPHPDGSQRAHTLLFETPPDYQCGRPLPVSIQPLKLSEDDYSDEEEEDDDEEEEEYDGEIPQPELEPRSRRCLVGDAGVCVIPGVNNNSSEDEDEEDEGGEHDMHGEDSDSDGPVLYKDEDSDEEDEPPLSALASKVRRKDTLALKLSSRPCAPDRDRFIHERSGRDDQPPRHTGLTWQSREQWEAIRTQIGSALTRRLSQRPSAEELEQRNILQPRNQTDRQAEVREIKRRLTRKLSQRPTVAELQARKILRFHEYVEVTDAQDYDRRAEKPWTKLTQADKAAIRKELNDYKSTEMEVHEESRIYTRYTFCPIDLDVIILQISVLVSSALDPPLSFTDNEALKICVARGCPRMYCTDYQRKPGADDASRSPSIALSLHCFHSTEVVVLVVVVVGLDQMQYFSRKTGGTTCQ</sequence>
<keyword evidence="7 10" id="KW-0009">Actin-binding</keyword>
<feature type="region of interest" description="Disordered" evidence="11">
    <location>
        <begin position="505"/>
        <end position="617"/>
    </location>
</feature>
<dbReference type="GO" id="GO:0008157">
    <property type="term" value="F:protein phosphatase 1 binding"/>
    <property type="evidence" value="ECO:0007669"/>
    <property type="project" value="UniProtKB-UniRule"/>
</dbReference>
<comment type="subunit">
    <text evidence="2 10">Binds PPP1CA and actin.</text>
</comment>
<evidence type="ECO:0000256" key="2">
    <source>
        <dbReference type="ARBA" id="ARBA00011844"/>
    </source>
</evidence>
<proteinExistence type="inferred from homology"/>
<feature type="repeat" description="RPEL" evidence="9">
    <location>
        <begin position="141"/>
        <end position="166"/>
    </location>
</feature>
<reference evidence="12 13" key="1">
    <citation type="submission" date="2019-03" db="EMBL/GenBank/DDBJ databases">
        <title>First draft genome of Liparis tanakae, snailfish: a comprehensive survey of snailfish specific genes.</title>
        <authorList>
            <person name="Kim W."/>
            <person name="Song I."/>
            <person name="Jeong J.-H."/>
            <person name="Kim D."/>
            <person name="Kim S."/>
            <person name="Ryu S."/>
            <person name="Song J.Y."/>
            <person name="Lee S.K."/>
        </authorList>
    </citation>
    <scope>NUCLEOTIDE SEQUENCE [LARGE SCALE GENOMIC DNA]</scope>
    <source>
        <tissue evidence="12">Muscle</tissue>
    </source>
</reference>
<dbReference type="GO" id="GO:0001843">
    <property type="term" value="P:neural tube closure"/>
    <property type="evidence" value="ECO:0007669"/>
    <property type="project" value="UniProtKB-UniRule"/>
</dbReference>
<keyword evidence="3 10" id="KW-0217">Developmental protein</keyword>
<feature type="repeat" description="RPEL" evidence="9">
    <location>
        <begin position="866"/>
        <end position="891"/>
    </location>
</feature>
<dbReference type="PANTHER" id="PTHR12751:SF4">
    <property type="entry name" value="PHOSPHATASE AND ACTIN REGULATOR 4"/>
    <property type="match status" value="1"/>
</dbReference>
<comment type="function">
    <text evidence="10">Regulator of protein phosphatase 1 (PP1) required for neural tube and optic fissure closure, and enteric neural crest cell (ENCCs) migration during development. Acts as an activator of PP1. During neural tube closure, localizes to the ventral neural tube and activates PP1, leading to down-regulate cell proliferation within cranial neural tissue and the neural retina. Also acts as a regulator of migration of enteric neural crest cells (ENCCs) by activating PP1, leading to repression of the integrin signaling through the rho/rock pathway.</text>
</comment>